<keyword evidence="3" id="KW-1185">Reference proteome</keyword>
<evidence type="ECO:0000256" key="1">
    <source>
        <dbReference type="SAM" id="MobiDB-lite"/>
    </source>
</evidence>
<name>A0A3A4B5F7_9ACTN</name>
<dbReference type="AlphaFoldDB" id="A0A3A4B5F7"/>
<feature type="region of interest" description="Disordered" evidence="1">
    <location>
        <begin position="374"/>
        <end position="413"/>
    </location>
</feature>
<reference evidence="2 3" key="1">
    <citation type="submission" date="2018-09" db="EMBL/GenBank/DDBJ databases">
        <title>YIM 75507 draft genome.</title>
        <authorList>
            <person name="Tang S."/>
            <person name="Feng Y."/>
        </authorList>
    </citation>
    <scope>NUCLEOTIDE SEQUENCE [LARGE SCALE GENOMIC DNA]</scope>
    <source>
        <strain evidence="2 3">YIM 75507</strain>
    </source>
</reference>
<dbReference type="Proteomes" id="UP000265768">
    <property type="component" value="Unassembled WGS sequence"/>
</dbReference>
<comment type="caution">
    <text evidence="2">The sequence shown here is derived from an EMBL/GenBank/DDBJ whole genome shotgun (WGS) entry which is preliminary data.</text>
</comment>
<dbReference type="EMBL" id="QZEY01000001">
    <property type="protein sequence ID" value="RJL35860.1"/>
    <property type="molecule type" value="Genomic_DNA"/>
</dbReference>
<evidence type="ECO:0000313" key="2">
    <source>
        <dbReference type="EMBL" id="RJL35860.1"/>
    </source>
</evidence>
<evidence type="ECO:0000313" key="3">
    <source>
        <dbReference type="Proteomes" id="UP000265768"/>
    </source>
</evidence>
<gene>
    <name evidence="2" type="ORF">D5H75_03560</name>
</gene>
<sequence length="450" mass="49038">MEAERMITIPVEVGDHLPYVISAARRADYLGLMVVLARTAEARGLHQELTRDWTSIHDVTGHALGVLCPEPRFVPPPARFPQDPGRVPRERRDAFVAEASRAHRFLSGADPAGIPPFDYTRLLVPGAGDGDDLRAAAIPLPGHPPALHHAAWTEAVSRCARFFGIPESRLPALLVLCLREEDDVLIQLRGDTSLYRLCKMIASHPGYSREDGDLMAERERLRWGAPAGYGGRETPPRRMRGLAGRTRKQLDGLRRHLAMIAPADPELAGEVADGLARHVEADTPVDEARDWLSALAERVAGHPRKTELLRLDAKLRKVARALEEAAYPGGRRRWEDQDRLAELERRLASRPGLARACEDAARAVLGECVTERLSGGPHPSRVRAVRPLGPAPRPPAEDTEDTTTNSLSGTSVHGPAIQARDIGALHLHLHAGAWPPGAAKDLGDDAAPGR</sequence>
<accession>A0A3A4B5F7</accession>
<feature type="compositionally biased region" description="Polar residues" evidence="1">
    <location>
        <begin position="402"/>
        <end position="411"/>
    </location>
</feature>
<protein>
    <submittedName>
        <fullName evidence="2">Uncharacterized protein</fullName>
    </submittedName>
</protein>
<proteinExistence type="predicted"/>
<organism evidence="2 3">
    <name type="scientific">Bailinhaonella thermotolerans</name>
    <dbReference type="NCBI Taxonomy" id="1070861"/>
    <lineage>
        <taxon>Bacteria</taxon>
        <taxon>Bacillati</taxon>
        <taxon>Actinomycetota</taxon>
        <taxon>Actinomycetes</taxon>
        <taxon>Streptosporangiales</taxon>
        <taxon>Streptosporangiaceae</taxon>
        <taxon>Bailinhaonella</taxon>
    </lineage>
</organism>